<keyword evidence="3" id="KW-1185">Reference proteome</keyword>
<gene>
    <name evidence="2" type="ORF">STAS_05241</name>
</gene>
<dbReference type="AlphaFoldDB" id="A0A5A7PA60"/>
<accession>A0A5A7PA60</accession>
<dbReference type="EMBL" id="BKCP01003780">
    <property type="protein sequence ID" value="GER29378.1"/>
    <property type="molecule type" value="Genomic_DNA"/>
</dbReference>
<name>A0A5A7PA60_STRAF</name>
<keyword evidence="1" id="KW-1133">Transmembrane helix</keyword>
<dbReference type="GO" id="GO:0008483">
    <property type="term" value="F:transaminase activity"/>
    <property type="evidence" value="ECO:0007669"/>
    <property type="project" value="UniProtKB-KW"/>
</dbReference>
<dbReference type="Proteomes" id="UP000325081">
    <property type="component" value="Unassembled WGS sequence"/>
</dbReference>
<protein>
    <submittedName>
        <fullName evidence="2">Ornithine aminotransferase</fullName>
    </submittedName>
</protein>
<keyword evidence="1" id="KW-0472">Membrane</keyword>
<evidence type="ECO:0000256" key="1">
    <source>
        <dbReference type="SAM" id="Phobius"/>
    </source>
</evidence>
<reference evidence="3" key="1">
    <citation type="journal article" date="2019" name="Curr. Biol.">
        <title>Genome Sequence of Striga asiatica Provides Insight into the Evolution of Plant Parasitism.</title>
        <authorList>
            <person name="Yoshida S."/>
            <person name="Kim S."/>
            <person name="Wafula E.K."/>
            <person name="Tanskanen J."/>
            <person name="Kim Y.M."/>
            <person name="Honaas L."/>
            <person name="Yang Z."/>
            <person name="Spallek T."/>
            <person name="Conn C.E."/>
            <person name="Ichihashi Y."/>
            <person name="Cheong K."/>
            <person name="Cui S."/>
            <person name="Der J.P."/>
            <person name="Gundlach H."/>
            <person name="Jiao Y."/>
            <person name="Hori C."/>
            <person name="Ishida J.K."/>
            <person name="Kasahara H."/>
            <person name="Kiba T."/>
            <person name="Kim M.S."/>
            <person name="Koo N."/>
            <person name="Laohavisit A."/>
            <person name="Lee Y.H."/>
            <person name="Lumba S."/>
            <person name="McCourt P."/>
            <person name="Mortimer J.C."/>
            <person name="Mutuku J.M."/>
            <person name="Nomura T."/>
            <person name="Sasaki-Sekimoto Y."/>
            <person name="Seto Y."/>
            <person name="Wang Y."/>
            <person name="Wakatake T."/>
            <person name="Sakakibara H."/>
            <person name="Demura T."/>
            <person name="Yamaguchi S."/>
            <person name="Yoneyama K."/>
            <person name="Manabe R.I."/>
            <person name="Nelson D.C."/>
            <person name="Schulman A.H."/>
            <person name="Timko M.P."/>
            <person name="dePamphilis C.W."/>
            <person name="Choi D."/>
            <person name="Shirasu K."/>
        </authorList>
    </citation>
    <scope>NUCLEOTIDE SEQUENCE [LARGE SCALE GENOMIC DNA]</scope>
    <source>
        <strain evidence="3">cv. UVA1</strain>
    </source>
</reference>
<keyword evidence="2" id="KW-0808">Transferase</keyword>
<sequence>MLAIGGDFRCNIGHLGSGLLCLHRCFCGVLVPRWLGLLVLGIGLFLLGLFRKNMTFSRVVSDFFATMAKVRYKLGCFEASSLEWILVATRSLPFGGATSLAMVICKSSSESSMSSLLPIEDEASYSLPKDDFLLLGPRHIAGDEQLELTVASNL</sequence>
<comment type="caution">
    <text evidence="2">The sequence shown here is derived from an EMBL/GenBank/DDBJ whole genome shotgun (WGS) entry which is preliminary data.</text>
</comment>
<proteinExistence type="predicted"/>
<evidence type="ECO:0000313" key="3">
    <source>
        <dbReference type="Proteomes" id="UP000325081"/>
    </source>
</evidence>
<keyword evidence="2" id="KW-0032">Aminotransferase</keyword>
<evidence type="ECO:0000313" key="2">
    <source>
        <dbReference type="EMBL" id="GER29378.1"/>
    </source>
</evidence>
<feature type="transmembrane region" description="Helical" evidence="1">
    <location>
        <begin position="34"/>
        <end position="50"/>
    </location>
</feature>
<keyword evidence="1" id="KW-0812">Transmembrane</keyword>
<organism evidence="2 3">
    <name type="scientific">Striga asiatica</name>
    <name type="common">Asiatic witchweed</name>
    <name type="synonym">Buchnera asiatica</name>
    <dbReference type="NCBI Taxonomy" id="4170"/>
    <lineage>
        <taxon>Eukaryota</taxon>
        <taxon>Viridiplantae</taxon>
        <taxon>Streptophyta</taxon>
        <taxon>Embryophyta</taxon>
        <taxon>Tracheophyta</taxon>
        <taxon>Spermatophyta</taxon>
        <taxon>Magnoliopsida</taxon>
        <taxon>eudicotyledons</taxon>
        <taxon>Gunneridae</taxon>
        <taxon>Pentapetalae</taxon>
        <taxon>asterids</taxon>
        <taxon>lamiids</taxon>
        <taxon>Lamiales</taxon>
        <taxon>Orobanchaceae</taxon>
        <taxon>Buchnereae</taxon>
        <taxon>Striga</taxon>
    </lineage>
</organism>